<dbReference type="Proteomes" id="UP000478052">
    <property type="component" value="Unassembled WGS sequence"/>
</dbReference>
<keyword evidence="1" id="KW-1133">Transmembrane helix</keyword>
<sequence>MMCVLDFERSDECIDFTMLCVLFFCLFVYTRKRQNS</sequence>
<evidence type="ECO:0000313" key="2">
    <source>
        <dbReference type="EMBL" id="KAF0703941.1"/>
    </source>
</evidence>
<dbReference type="AlphaFoldDB" id="A0A6G0VQL6"/>
<evidence type="ECO:0000256" key="1">
    <source>
        <dbReference type="SAM" id="Phobius"/>
    </source>
</evidence>
<keyword evidence="3" id="KW-1185">Reference proteome</keyword>
<dbReference type="EMBL" id="VUJU01013709">
    <property type="protein sequence ID" value="KAF0703941.1"/>
    <property type="molecule type" value="Genomic_DNA"/>
</dbReference>
<proteinExistence type="predicted"/>
<accession>A0A6G0VQL6</accession>
<feature type="transmembrane region" description="Helical" evidence="1">
    <location>
        <begin position="14"/>
        <end position="30"/>
    </location>
</feature>
<gene>
    <name evidence="2" type="ORF">FWK35_00039067</name>
</gene>
<comment type="caution">
    <text evidence="2">The sequence shown here is derived from an EMBL/GenBank/DDBJ whole genome shotgun (WGS) entry which is preliminary data.</text>
</comment>
<organism evidence="2 3">
    <name type="scientific">Aphis craccivora</name>
    <name type="common">Cowpea aphid</name>
    <dbReference type="NCBI Taxonomy" id="307492"/>
    <lineage>
        <taxon>Eukaryota</taxon>
        <taxon>Metazoa</taxon>
        <taxon>Ecdysozoa</taxon>
        <taxon>Arthropoda</taxon>
        <taxon>Hexapoda</taxon>
        <taxon>Insecta</taxon>
        <taxon>Pterygota</taxon>
        <taxon>Neoptera</taxon>
        <taxon>Paraneoptera</taxon>
        <taxon>Hemiptera</taxon>
        <taxon>Sternorrhyncha</taxon>
        <taxon>Aphidomorpha</taxon>
        <taxon>Aphidoidea</taxon>
        <taxon>Aphididae</taxon>
        <taxon>Aphidini</taxon>
        <taxon>Aphis</taxon>
        <taxon>Aphis</taxon>
    </lineage>
</organism>
<keyword evidence="1" id="KW-0472">Membrane</keyword>
<keyword evidence="1" id="KW-0812">Transmembrane</keyword>
<protein>
    <submittedName>
        <fullName evidence="2">Uncharacterized protein</fullName>
    </submittedName>
</protein>
<reference evidence="2 3" key="1">
    <citation type="submission" date="2019-08" db="EMBL/GenBank/DDBJ databases">
        <title>Whole genome of Aphis craccivora.</title>
        <authorList>
            <person name="Voronova N.V."/>
            <person name="Shulinski R.S."/>
            <person name="Bandarenka Y.V."/>
            <person name="Zhorov D.G."/>
            <person name="Warner D."/>
        </authorList>
    </citation>
    <scope>NUCLEOTIDE SEQUENCE [LARGE SCALE GENOMIC DNA]</scope>
    <source>
        <strain evidence="2">180601</strain>
        <tissue evidence="2">Whole Body</tissue>
    </source>
</reference>
<evidence type="ECO:0000313" key="3">
    <source>
        <dbReference type="Proteomes" id="UP000478052"/>
    </source>
</evidence>
<name>A0A6G0VQL6_APHCR</name>